<name>A0A2P8E3R0_9ACTN</name>
<dbReference type="InterPro" id="IPR024654">
    <property type="entry name" value="Calcineurin-like_PHP_lpxH"/>
</dbReference>
<accession>A0A2P8E3R0</accession>
<dbReference type="AlphaFoldDB" id="A0A2P8E3R0"/>
<proteinExistence type="inferred from homology"/>
<gene>
    <name evidence="3" type="ORF">CLV30_106103</name>
</gene>
<comment type="caution">
    <text evidence="3">The sequence shown here is derived from an EMBL/GenBank/DDBJ whole genome shotgun (WGS) entry which is preliminary data.</text>
</comment>
<protein>
    <submittedName>
        <fullName evidence="3">Calcineurin-like phosphoesterase family protein</fullName>
    </submittedName>
</protein>
<comment type="similarity">
    <text evidence="1">Belongs to the metallophosphoesterase superfamily. YfcE family.</text>
</comment>
<dbReference type="RefSeq" id="WP_165358499.1">
    <property type="nucleotide sequence ID" value="NZ_ML142900.1"/>
</dbReference>
<dbReference type="Gene3D" id="3.60.21.10">
    <property type="match status" value="1"/>
</dbReference>
<reference evidence="3 4" key="1">
    <citation type="submission" date="2018-03" db="EMBL/GenBank/DDBJ databases">
        <title>Genomic Encyclopedia of Archaeal and Bacterial Type Strains, Phase II (KMG-II): from individual species to whole genera.</title>
        <authorList>
            <person name="Goeker M."/>
        </authorList>
    </citation>
    <scope>NUCLEOTIDE SEQUENCE [LARGE SCALE GENOMIC DNA]</scope>
    <source>
        <strain evidence="3 4">DSM 45211</strain>
    </source>
</reference>
<dbReference type="Proteomes" id="UP000243528">
    <property type="component" value="Unassembled WGS sequence"/>
</dbReference>
<evidence type="ECO:0000313" key="3">
    <source>
        <dbReference type="EMBL" id="PSL04100.1"/>
    </source>
</evidence>
<dbReference type="SUPFAM" id="SSF56300">
    <property type="entry name" value="Metallo-dependent phosphatases"/>
    <property type="match status" value="1"/>
</dbReference>
<sequence length="211" mass="23596">MRHLFTSDLHLGHEKVAGLRGFECAVEHDKEIGERWASVVGERDIVWVLGDFSCGAEDYALDLLHGLPGRKRLIVGNHDAAHPMHRRAAQALARYGNVFEYVAMAGRVKLAGRDVLLSHFPWSGERAGDGRERQFRHWRIPFDEGGVLLHGHTHRTDQRAHGAYADWNPGLAGSSWAPHGSALQVHVGLDAWDLTPVHAHIIEKLIKENDQ</sequence>
<evidence type="ECO:0000313" key="4">
    <source>
        <dbReference type="Proteomes" id="UP000243528"/>
    </source>
</evidence>
<dbReference type="Pfam" id="PF12850">
    <property type="entry name" value="Metallophos_2"/>
    <property type="match status" value="1"/>
</dbReference>
<dbReference type="EMBL" id="PYGE01000006">
    <property type="protein sequence ID" value="PSL04100.1"/>
    <property type="molecule type" value="Genomic_DNA"/>
</dbReference>
<evidence type="ECO:0000256" key="1">
    <source>
        <dbReference type="ARBA" id="ARBA00008950"/>
    </source>
</evidence>
<feature type="domain" description="Calcineurin-like phosphoesterase" evidence="2">
    <location>
        <begin position="1"/>
        <end position="177"/>
    </location>
</feature>
<keyword evidence="4" id="KW-1185">Reference proteome</keyword>
<organism evidence="3 4">
    <name type="scientific">Haloactinopolyspora alba</name>
    <dbReference type="NCBI Taxonomy" id="648780"/>
    <lineage>
        <taxon>Bacteria</taxon>
        <taxon>Bacillati</taxon>
        <taxon>Actinomycetota</taxon>
        <taxon>Actinomycetes</taxon>
        <taxon>Jiangellales</taxon>
        <taxon>Jiangellaceae</taxon>
        <taxon>Haloactinopolyspora</taxon>
    </lineage>
</organism>
<evidence type="ECO:0000259" key="2">
    <source>
        <dbReference type="Pfam" id="PF12850"/>
    </source>
</evidence>
<dbReference type="InterPro" id="IPR029052">
    <property type="entry name" value="Metallo-depent_PP-like"/>
</dbReference>